<dbReference type="InterPro" id="IPR006187">
    <property type="entry name" value="Claudin"/>
</dbReference>
<comment type="subcellular location">
    <subcellularLocation>
        <location evidence="1">Cell junction</location>
        <location evidence="1">Tight junction</location>
    </subcellularLocation>
    <subcellularLocation>
        <location evidence="2">Cell membrane</location>
        <topology evidence="2">Multi-pass membrane protein</topology>
    </subcellularLocation>
</comment>
<feature type="transmembrane region" description="Helical" evidence="11">
    <location>
        <begin position="6"/>
        <end position="24"/>
    </location>
</feature>
<feature type="transmembrane region" description="Helical" evidence="11">
    <location>
        <begin position="121"/>
        <end position="146"/>
    </location>
</feature>
<evidence type="ECO:0000256" key="8">
    <source>
        <dbReference type="ARBA" id="ARBA00022989"/>
    </source>
</evidence>
<keyword evidence="6 11" id="KW-0812">Transmembrane</keyword>
<evidence type="ECO:0000313" key="13">
    <source>
        <dbReference type="Proteomes" id="UP001642483"/>
    </source>
</evidence>
<dbReference type="Gene3D" id="1.20.140.150">
    <property type="match status" value="1"/>
</dbReference>
<protein>
    <recommendedName>
        <fullName evidence="14">Claudin</fullName>
    </recommendedName>
</protein>
<dbReference type="Proteomes" id="UP001642483">
    <property type="component" value="Unassembled WGS sequence"/>
</dbReference>
<dbReference type="EMBL" id="CAWYQH010000001">
    <property type="protein sequence ID" value="CAK8671403.1"/>
    <property type="molecule type" value="Genomic_DNA"/>
</dbReference>
<accession>A0ABP0F0D7</accession>
<evidence type="ECO:0000256" key="9">
    <source>
        <dbReference type="ARBA" id="ARBA00023136"/>
    </source>
</evidence>
<sequence>MKYVEIAGLGCGFFGAAGSLWCLLDPCWKTTSQDLTVQPYDVCYGIWEGCLLPSDGSWVCDGYFGKTIIDQHVKARQHYCRAGAICAIILMSLATLIGGLGSECCKIRSFSLESKPRLCTAASLMFCVGGILVGSAGLWYLTEIYLDRINYFLSEAPGLGYTLGRAIYIALTSGFLGIVAAVCFGCFSLNGYCVRNEPSVFHHSSGSKGRTVIRHGYRPNDDRQRKFSPNRNTEYV</sequence>
<evidence type="ECO:0000256" key="6">
    <source>
        <dbReference type="ARBA" id="ARBA00022692"/>
    </source>
</evidence>
<dbReference type="PANTHER" id="PTHR12002">
    <property type="entry name" value="CLAUDIN"/>
    <property type="match status" value="1"/>
</dbReference>
<feature type="region of interest" description="Disordered" evidence="10">
    <location>
        <begin position="201"/>
        <end position="236"/>
    </location>
</feature>
<evidence type="ECO:0000256" key="7">
    <source>
        <dbReference type="ARBA" id="ARBA00022949"/>
    </source>
</evidence>
<comment type="similarity">
    <text evidence="3">Belongs to the claudin family.</text>
</comment>
<evidence type="ECO:0000256" key="11">
    <source>
        <dbReference type="SAM" id="Phobius"/>
    </source>
</evidence>
<evidence type="ECO:0000256" key="1">
    <source>
        <dbReference type="ARBA" id="ARBA00004435"/>
    </source>
</evidence>
<evidence type="ECO:0000256" key="3">
    <source>
        <dbReference type="ARBA" id="ARBA00008295"/>
    </source>
</evidence>
<organism evidence="12 13">
    <name type="scientific">Clavelina lepadiformis</name>
    <name type="common">Light-bulb sea squirt</name>
    <name type="synonym">Ascidia lepadiformis</name>
    <dbReference type="NCBI Taxonomy" id="159417"/>
    <lineage>
        <taxon>Eukaryota</taxon>
        <taxon>Metazoa</taxon>
        <taxon>Chordata</taxon>
        <taxon>Tunicata</taxon>
        <taxon>Ascidiacea</taxon>
        <taxon>Aplousobranchia</taxon>
        <taxon>Clavelinidae</taxon>
        <taxon>Clavelina</taxon>
    </lineage>
</organism>
<keyword evidence="8 11" id="KW-1133">Transmembrane helix</keyword>
<gene>
    <name evidence="12" type="ORF">CVLEPA_LOCUS474</name>
</gene>
<evidence type="ECO:0000313" key="12">
    <source>
        <dbReference type="EMBL" id="CAK8671403.1"/>
    </source>
</evidence>
<evidence type="ECO:0000256" key="5">
    <source>
        <dbReference type="ARBA" id="ARBA00022475"/>
    </source>
</evidence>
<comment type="caution">
    <text evidence="12">The sequence shown here is derived from an EMBL/GenBank/DDBJ whole genome shotgun (WGS) entry which is preliminary data.</text>
</comment>
<evidence type="ECO:0000256" key="2">
    <source>
        <dbReference type="ARBA" id="ARBA00004651"/>
    </source>
</evidence>
<keyword evidence="9 11" id="KW-0472">Membrane</keyword>
<feature type="transmembrane region" description="Helical" evidence="11">
    <location>
        <begin position="82"/>
        <end position="101"/>
    </location>
</feature>
<keyword evidence="5" id="KW-1003">Cell membrane</keyword>
<keyword evidence="7" id="KW-0965">Cell junction</keyword>
<evidence type="ECO:0000256" key="4">
    <source>
        <dbReference type="ARBA" id="ARBA00022427"/>
    </source>
</evidence>
<feature type="compositionally biased region" description="Polar residues" evidence="10">
    <location>
        <begin position="227"/>
        <end position="236"/>
    </location>
</feature>
<keyword evidence="4" id="KW-0796">Tight junction</keyword>
<reference evidence="12 13" key="1">
    <citation type="submission" date="2024-02" db="EMBL/GenBank/DDBJ databases">
        <authorList>
            <person name="Daric V."/>
            <person name="Darras S."/>
        </authorList>
    </citation>
    <scope>NUCLEOTIDE SEQUENCE [LARGE SCALE GENOMIC DNA]</scope>
</reference>
<proteinExistence type="inferred from homology"/>
<keyword evidence="13" id="KW-1185">Reference proteome</keyword>
<evidence type="ECO:0000256" key="10">
    <source>
        <dbReference type="SAM" id="MobiDB-lite"/>
    </source>
</evidence>
<name>A0ABP0F0D7_CLALP</name>
<evidence type="ECO:0008006" key="14">
    <source>
        <dbReference type="Google" id="ProtNLM"/>
    </source>
</evidence>
<feature type="transmembrane region" description="Helical" evidence="11">
    <location>
        <begin position="167"/>
        <end position="192"/>
    </location>
</feature>